<feature type="modified residue" description="Phosphotyrosine" evidence="7">
    <location>
        <position position="288"/>
    </location>
</feature>
<feature type="binding site" evidence="7">
    <location>
        <position position="297"/>
    </location>
    <ligand>
        <name>substrate</name>
    </ligand>
</feature>
<comment type="catalytic activity">
    <reaction evidence="6 7">
        <text>(S)-lactate + NAD(+) = pyruvate + NADH + H(+)</text>
        <dbReference type="Rhea" id="RHEA:23444"/>
        <dbReference type="ChEBI" id="CHEBI:15361"/>
        <dbReference type="ChEBI" id="CHEBI:15378"/>
        <dbReference type="ChEBI" id="CHEBI:16651"/>
        <dbReference type="ChEBI" id="CHEBI:57540"/>
        <dbReference type="ChEBI" id="CHEBI:57945"/>
        <dbReference type="EC" id="1.1.1.27"/>
    </reaction>
</comment>
<comment type="pathway">
    <text evidence="1 7">Fermentation; pyruvate fermentation to lactate; (S)-lactate from pyruvate: step 1/1.</text>
</comment>
<dbReference type="EMBL" id="BAAAOG010000002">
    <property type="protein sequence ID" value="GAA1953623.1"/>
    <property type="molecule type" value="Genomic_DNA"/>
</dbReference>
<feature type="binding site" evidence="7">
    <location>
        <position position="106"/>
    </location>
    <ligand>
        <name>NAD(+)</name>
        <dbReference type="ChEBI" id="CHEBI:57540"/>
    </ligand>
</feature>
<protein>
    <recommendedName>
        <fullName evidence="3 7">L-lactate dehydrogenase</fullName>
        <shortName evidence="7">L-LDH</shortName>
        <ecNumber evidence="3 7">1.1.1.27</ecNumber>
    </recommendedName>
</protein>
<dbReference type="Pfam" id="PF02866">
    <property type="entry name" value="Ldh_1_C"/>
    <property type="match status" value="1"/>
</dbReference>
<keyword evidence="7" id="KW-0597">Phosphoprotein</keyword>
<feature type="compositionally biased region" description="Basic and acidic residues" evidence="8">
    <location>
        <begin position="16"/>
        <end position="26"/>
    </location>
</feature>
<evidence type="ECO:0000256" key="1">
    <source>
        <dbReference type="ARBA" id="ARBA00004843"/>
    </source>
</evidence>
<dbReference type="InterPro" id="IPR022383">
    <property type="entry name" value="Lactate/malate_DH_C"/>
</dbReference>
<feature type="region of interest" description="Disordered" evidence="8">
    <location>
        <begin position="8"/>
        <end position="38"/>
    </location>
</feature>
<dbReference type="PRINTS" id="PR00086">
    <property type="entry name" value="LLDHDRGNASE"/>
</dbReference>
<comment type="subunit">
    <text evidence="7">Homotetramer.</text>
</comment>
<dbReference type="Proteomes" id="UP001499933">
    <property type="component" value="Unassembled WGS sequence"/>
</dbReference>
<feature type="binding site" evidence="7">
    <location>
        <begin position="187"/>
        <end position="190"/>
    </location>
    <ligand>
        <name>substrate</name>
    </ligand>
</feature>
<keyword evidence="5 7" id="KW-0520">NAD</keyword>
<dbReference type="PANTHER" id="PTHR43128:SF16">
    <property type="entry name" value="L-LACTATE DEHYDROGENASE"/>
    <property type="match status" value="1"/>
</dbReference>
<dbReference type="PROSITE" id="PS00064">
    <property type="entry name" value="L_LDH"/>
    <property type="match status" value="1"/>
</dbReference>
<comment type="subcellular location">
    <subcellularLocation>
        <location evidence="7">Cytoplasm</location>
    </subcellularLocation>
</comment>
<dbReference type="PANTHER" id="PTHR43128">
    <property type="entry name" value="L-2-HYDROXYCARBOXYLATE DEHYDROGENASE (NAD(P)(+))"/>
    <property type="match status" value="1"/>
</dbReference>
<sequence length="379" mass="40010">MLLEHYHVDAAAGEQQPEHDARRSAPDDADTGALGDHHRRLTLGRAGGQGAFRPASRHCHAESMAVIENSKLTIVGAGSVGSSTAYAALIRGSARHVALYDIATAKVEAEVLDLAHGTQFTGSSDITGGSDISVVEGSHVVVITAGAKQNPGQTRIELAGVNARILKTMMPQLLEVAPNAIYVIVTNPCDVLTVLAQEDTGLPPERLFASGTVLDTSRLRWKLGKRAGVSTSSVHAYIVGEHGDTEFPLWSKASIGTVPILEWETADSPRMTQDELDQIAIDVRDAAYKVIQGKGATNYAIGLSSARIVEAVLNDEHAVMPVSPVLHDFHGVDGVALSVPAIVSAAGAVPIPETQFAPSEHELFLRSADALRAVAESLR</sequence>
<feature type="binding site" evidence="7">
    <location>
        <position position="149"/>
    </location>
    <ligand>
        <name>substrate</name>
    </ligand>
</feature>
<evidence type="ECO:0000313" key="12">
    <source>
        <dbReference type="Proteomes" id="UP001499933"/>
    </source>
</evidence>
<feature type="binding site" evidence="7">
    <location>
        <position position="220"/>
    </location>
    <ligand>
        <name>beta-D-fructose 1,6-bisphosphate</name>
        <dbReference type="ChEBI" id="CHEBI:32966"/>
        <note>allosteric activator</note>
    </ligand>
</feature>
<evidence type="ECO:0000256" key="4">
    <source>
        <dbReference type="ARBA" id="ARBA00023002"/>
    </source>
</evidence>
<dbReference type="SUPFAM" id="SSF56327">
    <property type="entry name" value="LDH C-terminal domain-like"/>
    <property type="match status" value="1"/>
</dbReference>
<organism evidence="11 12">
    <name type="scientific">Microbacterium deminutum</name>
    <dbReference type="NCBI Taxonomy" id="344164"/>
    <lineage>
        <taxon>Bacteria</taxon>
        <taxon>Bacillati</taxon>
        <taxon>Actinomycetota</taxon>
        <taxon>Actinomycetes</taxon>
        <taxon>Micrococcales</taxon>
        <taxon>Microbacteriaceae</taxon>
        <taxon>Microbacterium</taxon>
    </lineage>
</organism>
<gene>
    <name evidence="7" type="primary">ldh</name>
    <name evidence="11" type="ORF">GCM10009776_14330</name>
</gene>
<feature type="binding site" evidence="7">
    <location>
        <position position="235"/>
    </location>
    <ligand>
        <name>beta-D-fructose 1,6-bisphosphate</name>
        <dbReference type="ChEBI" id="CHEBI:32966"/>
        <note>allosteric activator</note>
    </ligand>
</feature>
<dbReference type="NCBIfam" id="TIGR01771">
    <property type="entry name" value="L-LDH-NAD"/>
    <property type="match status" value="1"/>
</dbReference>
<feature type="domain" description="Lactate/malate dehydrogenase N-terminal" evidence="9">
    <location>
        <begin position="71"/>
        <end position="208"/>
    </location>
</feature>
<evidence type="ECO:0000256" key="2">
    <source>
        <dbReference type="ARBA" id="ARBA00006054"/>
    </source>
</evidence>
<dbReference type="InterPro" id="IPR018177">
    <property type="entry name" value="L-lactate_DH_AS"/>
</dbReference>
<feature type="binding site" evidence="7">
    <location>
        <position position="80"/>
    </location>
    <ligand>
        <name>NAD(+)</name>
        <dbReference type="ChEBI" id="CHEBI:57540"/>
    </ligand>
</feature>
<feature type="binding site" evidence="7">
    <location>
        <position position="101"/>
    </location>
    <ligand>
        <name>NAD(+)</name>
        <dbReference type="ChEBI" id="CHEBI:57540"/>
    </ligand>
</feature>
<keyword evidence="4 7" id="KW-0560">Oxidoreductase</keyword>
<proteinExistence type="inferred from homology"/>
<feature type="binding site" evidence="7">
    <location>
        <begin position="185"/>
        <end position="187"/>
    </location>
    <ligand>
        <name>NAD(+)</name>
        <dbReference type="ChEBI" id="CHEBI:57540"/>
    </ligand>
</feature>
<dbReference type="InterPro" id="IPR011304">
    <property type="entry name" value="L-lactate_DH"/>
</dbReference>
<evidence type="ECO:0000256" key="5">
    <source>
        <dbReference type="ARBA" id="ARBA00023027"/>
    </source>
</evidence>
<feature type="domain" description="Lactate/malate dehydrogenase C-terminal" evidence="10">
    <location>
        <begin position="212"/>
        <end position="375"/>
    </location>
</feature>
<feature type="binding site" evidence="7">
    <location>
        <begin position="215"/>
        <end position="218"/>
    </location>
    <ligand>
        <name>substrate</name>
    </ligand>
</feature>
<evidence type="ECO:0000256" key="7">
    <source>
        <dbReference type="HAMAP-Rule" id="MF_00488"/>
    </source>
</evidence>
<evidence type="ECO:0000256" key="8">
    <source>
        <dbReference type="SAM" id="MobiDB-lite"/>
    </source>
</evidence>
<evidence type="ECO:0000256" key="6">
    <source>
        <dbReference type="ARBA" id="ARBA00049258"/>
    </source>
</evidence>
<dbReference type="Pfam" id="PF00056">
    <property type="entry name" value="Ldh_1_N"/>
    <property type="match status" value="1"/>
</dbReference>
<name>A0ABN2QJH9_9MICO</name>
<dbReference type="HAMAP" id="MF_00488">
    <property type="entry name" value="Lactate_dehydrog"/>
    <property type="match status" value="1"/>
</dbReference>
<comment type="caution">
    <text evidence="11">The sequence shown here is derived from an EMBL/GenBank/DDBJ whole genome shotgun (WGS) entry which is preliminary data.</text>
</comment>
<accession>A0ABN2QJH9</accession>
<evidence type="ECO:0000259" key="10">
    <source>
        <dbReference type="Pfam" id="PF02866"/>
    </source>
</evidence>
<dbReference type="InterPro" id="IPR015955">
    <property type="entry name" value="Lactate_DH/Glyco_Ohase_4_C"/>
</dbReference>
<keyword evidence="12" id="KW-1185">Reference proteome</keyword>
<comment type="activity regulation">
    <text evidence="7">Allosterically activated by fructose 1,6-bisphosphate (FBP).</text>
</comment>
<feature type="active site" description="Proton acceptor" evidence="7">
    <location>
        <position position="242"/>
    </location>
</feature>
<feature type="binding site" evidence="7">
    <location>
        <position position="210"/>
    </location>
    <ligand>
        <name>NAD(+)</name>
        <dbReference type="ChEBI" id="CHEBI:57540"/>
    </ligand>
</feature>
<keyword evidence="7" id="KW-0963">Cytoplasm</keyword>
<evidence type="ECO:0000313" key="11">
    <source>
        <dbReference type="EMBL" id="GAA1953623.1"/>
    </source>
</evidence>
<dbReference type="SUPFAM" id="SSF51735">
    <property type="entry name" value="NAD(P)-binding Rossmann-fold domains"/>
    <property type="match status" value="1"/>
</dbReference>
<reference evidence="11 12" key="1">
    <citation type="journal article" date="2019" name="Int. J. Syst. Evol. Microbiol.">
        <title>The Global Catalogue of Microorganisms (GCM) 10K type strain sequencing project: providing services to taxonomists for standard genome sequencing and annotation.</title>
        <authorList>
            <consortium name="The Broad Institute Genomics Platform"/>
            <consortium name="The Broad Institute Genome Sequencing Center for Infectious Disease"/>
            <person name="Wu L."/>
            <person name="Ma J."/>
        </authorList>
    </citation>
    <scope>NUCLEOTIDE SEQUENCE [LARGE SCALE GENOMIC DNA]</scope>
    <source>
        <strain evidence="11 12">JCM 14901</strain>
    </source>
</reference>
<feature type="binding site" evidence="7">
    <location>
        <position position="155"/>
    </location>
    <ligand>
        <name>substrate</name>
    </ligand>
</feature>
<comment type="function">
    <text evidence="7">Catalyzes the conversion of lactate to pyruvate.</text>
</comment>
<dbReference type="EC" id="1.1.1.27" evidence="3 7"/>
<evidence type="ECO:0000259" key="9">
    <source>
        <dbReference type="Pfam" id="PF00056"/>
    </source>
</evidence>
<dbReference type="PIRSF" id="PIRSF000102">
    <property type="entry name" value="Lac_mal_DH"/>
    <property type="match status" value="1"/>
</dbReference>
<dbReference type="Gene3D" id="3.90.110.10">
    <property type="entry name" value="Lactate dehydrogenase/glycoside hydrolase, family 4, C-terminal"/>
    <property type="match status" value="1"/>
</dbReference>
<feature type="binding site" evidence="7">
    <location>
        <position position="168"/>
    </location>
    <ligand>
        <name>NAD(+)</name>
        <dbReference type="ChEBI" id="CHEBI:57540"/>
    </ligand>
</feature>
<evidence type="ECO:0000256" key="3">
    <source>
        <dbReference type="ARBA" id="ARBA00012967"/>
    </source>
</evidence>
<dbReference type="Gene3D" id="3.40.50.720">
    <property type="entry name" value="NAD(P)-binding Rossmann-like Domain"/>
    <property type="match status" value="1"/>
</dbReference>
<dbReference type="InterPro" id="IPR001236">
    <property type="entry name" value="Lactate/malate_DH_N"/>
</dbReference>
<dbReference type="InterPro" id="IPR036291">
    <property type="entry name" value="NAD(P)-bd_dom_sf"/>
</dbReference>
<dbReference type="InterPro" id="IPR001557">
    <property type="entry name" value="L-lactate/malate_DH"/>
</dbReference>
<comment type="similarity">
    <text evidence="2 7">Belongs to the LDH/MDH superfamily. LDH family.</text>
</comment>
<feature type="binding site" evidence="7">
    <location>
        <begin position="146"/>
        <end position="147"/>
    </location>
    <ligand>
        <name>NAD(+)</name>
        <dbReference type="ChEBI" id="CHEBI:57540"/>
    </ligand>
</feature>
<comment type="caution">
    <text evidence="7">Lacks conserved residue(s) required for the propagation of feature annotation.</text>
</comment>
<keyword evidence="7" id="KW-0021">Allosteric enzyme</keyword>